<sequence>MPAIAIARAAPWWHVKNHPTSGIAPWRLMEMLWRHRDAIDWTRSMVRVGFLATLSMVNAVWALADGALWVRWRRTRIRDDPVFIIGHPRTGTTHAHNTLAMDEGRFGTCTTFDVGFPNGFLTSEWTKGALELMMDETRPMDNMELTMSSPQEDELATNILSGGASPYAAIMFMTEEERFRKFYELREDHEEYPIEPSELKRWKSAFLTFVKKLQYKRGEDKRLLLKSPVHTARVRLLREMFPRASFIFMSRHPYDVFRSAVNMADKYYWQCYFKEPTVAQVLEFILKQGEILHDAYIRDAAELPAEALYEIRFEDLDANLEGTMRKLYEHFGWDDFEDALAPKLRDYSESLRNFKKNSFSELDEETKKIVQRRWARWFTDLNYKT</sequence>
<dbReference type="Proteomes" id="UP000195557">
    <property type="component" value="Unassembled WGS sequence"/>
</dbReference>
<dbReference type="GO" id="GO:0016787">
    <property type="term" value="F:hydrolase activity"/>
    <property type="evidence" value="ECO:0007669"/>
    <property type="project" value="UniProtKB-KW"/>
</dbReference>
<dbReference type="AlphaFoldDB" id="A0A1Y5I3G4"/>
<dbReference type="InterPro" id="IPR027417">
    <property type="entry name" value="P-loop_NTPase"/>
</dbReference>
<dbReference type="PANTHER" id="PTHR36451">
    <property type="entry name" value="PAPS-DEPENDENT SULFOTRANSFERASE STF3"/>
    <property type="match status" value="1"/>
</dbReference>
<dbReference type="InterPro" id="IPR052736">
    <property type="entry name" value="Stf3_sulfotransferase"/>
</dbReference>
<evidence type="ECO:0000256" key="1">
    <source>
        <dbReference type="SAM" id="Phobius"/>
    </source>
</evidence>
<dbReference type="Gene3D" id="3.40.50.300">
    <property type="entry name" value="P-loop containing nucleotide triphosphate hydrolases"/>
    <property type="match status" value="1"/>
</dbReference>
<keyword evidence="1" id="KW-0472">Membrane</keyword>
<dbReference type="SUPFAM" id="SSF52540">
    <property type="entry name" value="P-loop containing nucleoside triphosphate hydrolases"/>
    <property type="match status" value="1"/>
</dbReference>
<proteinExistence type="predicted"/>
<keyword evidence="2" id="KW-0378">Hydrolase</keyword>
<evidence type="ECO:0000313" key="2">
    <source>
        <dbReference type="EMBL" id="OUS44068.1"/>
    </source>
</evidence>
<dbReference type="PANTHER" id="PTHR36451:SF1">
    <property type="entry name" value="OMEGA-HYDROXY-BETA-DIHYDROMENAQUINONE-9 SULFOTRANSFERASE STF3"/>
    <property type="match status" value="1"/>
</dbReference>
<dbReference type="Pfam" id="PF13469">
    <property type="entry name" value="Sulfotransfer_3"/>
    <property type="match status" value="1"/>
</dbReference>
<gene>
    <name evidence="2" type="ORF">BE221DRAFT_79139</name>
</gene>
<keyword evidence="1" id="KW-0812">Transmembrane</keyword>
<reference evidence="2" key="1">
    <citation type="submission" date="2017-04" db="EMBL/GenBank/DDBJ databases">
        <title>Population genomics of picophytoplankton unveils novel chromosome hypervariability.</title>
        <authorList>
            <consortium name="DOE Joint Genome Institute"/>
            <person name="Blanc-Mathieu R."/>
            <person name="Krasovec M."/>
            <person name="Hebrard M."/>
            <person name="Yau S."/>
            <person name="Desgranges E."/>
            <person name="Martin J."/>
            <person name="Schackwitz W."/>
            <person name="Kuo A."/>
            <person name="Salin G."/>
            <person name="Donnadieu C."/>
            <person name="Desdevises Y."/>
            <person name="Sanchez-Ferandin S."/>
            <person name="Moreau H."/>
            <person name="Rivals E."/>
            <person name="Grigoriev I.V."/>
            <person name="Grimsley N."/>
            <person name="Eyre-Walker A."/>
            <person name="Piganeau G."/>
        </authorList>
    </citation>
    <scope>NUCLEOTIDE SEQUENCE [LARGE SCALE GENOMIC DNA]</scope>
    <source>
        <strain evidence="2">RCC 1115</strain>
    </source>
</reference>
<feature type="transmembrane region" description="Helical" evidence="1">
    <location>
        <begin position="50"/>
        <end position="70"/>
    </location>
</feature>
<accession>A0A1Y5I3G4</accession>
<name>A0A1Y5I3G4_OSTTA</name>
<dbReference type="EMBL" id="KZ155826">
    <property type="protein sequence ID" value="OUS44068.1"/>
    <property type="molecule type" value="Genomic_DNA"/>
</dbReference>
<keyword evidence="1" id="KW-1133">Transmembrane helix</keyword>
<dbReference type="eggNOG" id="ENOG502RXAI">
    <property type="taxonomic scope" value="Eukaryota"/>
</dbReference>
<protein>
    <submittedName>
        <fullName evidence="2">P-loop containing nucleoside triphosphate hydrolase protein</fullName>
    </submittedName>
</protein>
<organism evidence="2">
    <name type="scientific">Ostreococcus tauri</name>
    <name type="common">Marine green alga</name>
    <dbReference type="NCBI Taxonomy" id="70448"/>
    <lineage>
        <taxon>Eukaryota</taxon>
        <taxon>Viridiplantae</taxon>
        <taxon>Chlorophyta</taxon>
        <taxon>Mamiellophyceae</taxon>
        <taxon>Mamiellales</taxon>
        <taxon>Bathycoccaceae</taxon>
        <taxon>Ostreococcus</taxon>
    </lineage>
</organism>